<dbReference type="Proteomes" id="UP000076532">
    <property type="component" value="Unassembled WGS sequence"/>
</dbReference>
<proteinExistence type="predicted"/>
<keyword evidence="2" id="KW-1185">Reference proteome</keyword>
<reference evidence="1 2" key="1">
    <citation type="journal article" date="2016" name="Mol. Biol. Evol.">
        <title>Comparative Genomics of Early-Diverging Mushroom-Forming Fungi Provides Insights into the Origins of Lignocellulose Decay Capabilities.</title>
        <authorList>
            <person name="Nagy L.G."/>
            <person name="Riley R."/>
            <person name="Tritt A."/>
            <person name="Adam C."/>
            <person name="Daum C."/>
            <person name="Floudas D."/>
            <person name="Sun H."/>
            <person name="Yadav J.S."/>
            <person name="Pangilinan J."/>
            <person name="Larsson K.H."/>
            <person name="Matsuura K."/>
            <person name="Barry K."/>
            <person name="Labutti K."/>
            <person name="Kuo R."/>
            <person name="Ohm R.A."/>
            <person name="Bhattacharya S.S."/>
            <person name="Shirouzu T."/>
            <person name="Yoshinaga Y."/>
            <person name="Martin F.M."/>
            <person name="Grigoriev I.V."/>
            <person name="Hibbett D.S."/>
        </authorList>
    </citation>
    <scope>NUCLEOTIDE SEQUENCE [LARGE SCALE GENOMIC DNA]</scope>
    <source>
        <strain evidence="1 2">CBS 109695</strain>
    </source>
</reference>
<organism evidence="1 2">
    <name type="scientific">Athelia psychrophila</name>
    <dbReference type="NCBI Taxonomy" id="1759441"/>
    <lineage>
        <taxon>Eukaryota</taxon>
        <taxon>Fungi</taxon>
        <taxon>Dikarya</taxon>
        <taxon>Basidiomycota</taxon>
        <taxon>Agaricomycotina</taxon>
        <taxon>Agaricomycetes</taxon>
        <taxon>Agaricomycetidae</taxon>
        <taxon>Atheliales</taxon>
        <taxon>Atheliaceae</taxon>
        <taxon>Athelia</taxon>
    </lineage>
</organism>
<sequence length="278" mass="31514">MIYINALWNTNADGTESMEACADTVEFMRYEHYEPETVETAYLAMLKHILTSGSSAVHLITSIARQTYEDIVRIFSGIFRLWITISEFLVHAIRDASMQSLADETRLQSSRQHVSIAIPQVAVGFYELERNALFQEVIGRELPGRNMLEFSIKASRRKPSICRGILHAGGLSLILMAFTNSGFRPISLVDLDHARPNMLIRNYPIAAPIPIQVINDEAATLTVLMHDIRFLSTWAERPFRLKRALCSQLLDALMSAAFNDRHTWARALFLKILANYVT</sequence>
<evidence type="ECO:0000313" key="1">
    <source>
        <dbReference type="EMBL" id="KZP03939.1"/>
    </source>
</evidence>
<evidence type="ECO:0000313" key="2">
    <source>
        <dbReference type="Proteomes" id="UP000076532"/>
    </source>
</evidence>
<gene>
    <name evidence="1" type="ORF">FIBSPDRAFT_1054984</name>
</gene>
<dbReference type="EMBL" id="KV417979">
    <property type="protein sequence ID" value="KZP03939.1"/>
    <property type="molecule type" value="Genomic_DNA"/>
</dbReference>
<protein>
    <submittedName>
        <fullName evidence="1">Uncharacterized protein</fullName>
    </submittedName>
</protein>
<dbReference type="OrthoDB" id="10537743at2759"/>
<name>A0A167UH08_9AGAM</name>
<accession>A0A167UH08</accession>
<dbReference type="AlphaFoldDB" id="A0A167UH08"/>